<gene>
    <name evidence="3" type="ORF">LOTGIDRAFT_139556</name>
</gene>
<dbReference type="SMART" id="SM00208">
    <property type="entry name" value="TNFR"/>
    <property type="match status" value="3"/>
</dbReference>
<feature type="repeat" description="TNFR-Cys" evidence="1">
    <location>
        <begin position="70"/>
        <end position="107"/>
    </location>
</feature>
<dbReference type="GO" id="GO:0015026">
    <property type="term" value="F:coreceptor activity"/>
    <property type="evidence" value="ECO:0007669"/>
    <property type="project" value="TreeGrafter"/>
</dbReference>
<dbReference type="GO" id="GO:0048406">
    <property type="term" value="F:nerve growth factor binding"/>
    <property type="evidence" value="ECO:0007669"/>
    <property type="project" value="TreeGrafter"/>
</dbReference>
<feature type="disulfide bond" evidence="1">
    <location>
        <begin position="128"/>
        <end position="141"/>
    </location>
</feature>
<evidence type="ECO:0000313" key="3">
    <source>
        <dbReference type="EMBL" id="ESP01579.1"/>
    </source>
</evidence>
<dbReference type="Gene3D" id="2.10.50.10">
    <property type="entry name" value="Tumor Necrosis Factor Receptor, subunit A, domain 2"/>
    <property type="match status" value="4"/>
</dbReference>
<evidence type="ECO:0000259" key="2">
    <source>
        <dbReference type="PROSITE" id="PS50050"/>
    </source>
</evidence>
<accession>V4AC50</accession>
<dbReference type="SUPFAM" id="SSF57586">
    <property type="entry name" value="TNF receptor-like"/>
    <property type="match status" value="3"/>
</dbReference>
<dbReference type="Proteomes" id="UP000030746">
    <property type="component" value="Unassembled WGS sequence"/>
</dbReference>
<evidence type="ECO:0000256" key="1">
    <source>
        <dbReference type="PROSITE-ProRule" id="PRU00206"/>
    </source>
</evidence>
<sequence length="201" mass="21206">EGQCCSQCPIGSGVTSHCHSGNDTNCEPCVDGKTFSSNTSHTQVCSQCSECPKNSQVSSECNSTADTACVCDKDFFLAEDGECKLCDLCPAGWGASVSCTRTRNTACNQCTNGTFSKELSATSQCLVCSVCAPGAQMLQACSSTEDTICICKYNFSLTSPHPLTTCSYLSATPKYGCLNATPTHHSLKFPCMSQKGLLNCL</sequence>
<dbReference type="InterPro" id="IPR052302">
    <property type="entry name" value="Neurotrophin_rcpt-DD"/>
</dbReference>
<feature type="disulfide bond" evidence="1">
    <location>
        <begin position="51"/>
        <end position="69"/>
    </location>
</feature>
<feature type="domain" description="TNFR-Cys" evidence="2">
    <location>
        <begin position="28"/>
        <end position="69"/>
    </location>
</feature>
<dbReference type="OMA" id="CHEGTVV"/>
<comment type="caution">
    <text evidence="1">Lacks conserved residue(s) required for the propagation of feature annotation.</text>
</comment>
<protein>
    <recommendedName>
        <fullName evidence="2">TNFR-Cys domain-containing protein</fullName>
    </recommendedName>
</protein>
<dbReference type="InterPro" id="IPR001368">
    <property type="entry name" value="TNFR/NGFR_Cys_rich_reg"/>
</dbReference>
<feature type="domain" description="TNFR-Cys" evidence="2">
    <location>
        <begin position="109"/>
        <end position="149"/>
    </location>
</feature>
<keyword evidence="4" id="KW-1185">Reference proteome</keyword>
<feature type="domain" description="TNFR-Cys" evidence="2">
    <location>
        <begin position="70"/>
        <end position="107"/>
    </location>
</feature>
<dbReference type="PROSITE" id="PS00652">
    <property type="entry name" value="TNFR_NGFR_1"/>
    <property type="match status" value="2"/>
</dbReference>
<dbReference type="EMBL" id="KB200467">
    <property type="protein sequence ID" value="ESP01579.1"/>
    <property type="molecule type" value="Genomic_DNA"/>
</dbReference>
<dbReference type="PANTHER" id="PTHR46605">
    <property type="entry name" value="TUMOR NECROSIS FACTOR RECEPTOR"/>
    <property type="match status" value="1"/>
</dbReference>
<dbReference type="GO" id="GO:0005035">
    <property type="term" value="F:death receptor activity"/>
    <property type="evidence" value="ECO:0007669"/>
    <property type="project" value="TreeGrafter"/>
</dbReference>
<dbReference type="GO" id="GO:0009986">
    <property type="term" value="C:cell surface"/>
    <property type="evidence" value="ECO:0007669"/>
    <property type="project" value="TreeGrafter"/>
</dbReference>
<dbReference type="GO" id="GO:0007266">
    <property type="term" value="P:Rho protein signal transduction"/>
    <property type="evidence" value="ECO:0007669"/>
    <property type="project" value="TreeGrafter"/>
</dbReference>
<feature type="disulfide bond" evidence="1">
    <location>
        <begin position="86"/>
        <end position="99"/>
    </location>
</feature>
<feature type="repeat" description="TNFR-Cys" evidence="1">
    <location>
        <begin position="28"/>
        <end position="69"/>
    </location>
</feature>
<feature type="repeat" description="TNFR-Cys" evidence="1">
    <location>
        <begin position="109"/>
        <end position="149"/>
    </location>
</feature>
<feature type="disulfide bond" evidence="1">
    <location>
        <begin position="48"/>
        <end position="61"/>
    </location>
</feature>
<dbReference type="PANTHER" id="PTHR46605:SF2">
    <property type="entry name" value="TNFR-CYS DOMAIN-CONTAINING PROTEIN"/>
    <property type="match status" value="1"/>
</dbReference>
<dbReference type="HOGENOM" id="CLU_1363400_0_0_1"/>
<reference evidence="3 4" key="1">
    <citation type="journal article" date="2013" name="Nature">
        <title>Insights into bilaterian evolution from three spiralian genomes.</title>
        <authorList>
            <person name="Simakov O."/>
            <person name="Marletaz F."/>
            <person name="Cho S.J."/>
            <person name="Edsinger-Gonzales E."/>
            <person name="Havlak P."/>
            <person name="Hellsten U."/>
            <person name="Kuo D.H."/>
            <person name="Larsson T."/>
            <person name="Lv J."/>
            <person name="Arendt D."/>
            <person name="Savage R."/>
            <person name="Osoegawa K."/>
            <person name="de Jong P."/>
            <person name="Grimwood J."/>
            <person name="Chapman J.A."/>
            <person name="Shapiro H."/>
            <person name="Aerts A."/>
            <person name="Otillar R.P."/>
            <person name="Terry A.Y."/>
            <person name="Boore J.L."/>
            <person name="Grigoriev I.V."/>
            <person name="Lindberg D.R."/>
            <person name="Seaver E.C."/>
            <person name="Weisblat D.A."/>
            <person name="Putnam N.H."/>
            <person name="Rokhsar D.S."/>
        </authorList>
    </citation>
    <scope>NUCLEOTIDE SEQUENCE [LARGE SCALE GENOMIC DNA]</scope>
</reference>
<dbReference type="GeneID" id="20234202"/>
<dbReference type="Pfam" id="PF00020">
    <property type="entry name" value="TNFR_c6"/>
    <property type="match status" value="3"/>
</dbReference>
<organism evidence="3 4">
    <name type="scientific">Lottia gigantea</name>
    <name type="common">Giant owl limpet</name>
    <dbReference type="NCBI Taxonomy" id="225164"/>
    <lineage>
        <taxon>Eukaryota</taxon>
        <taxon>Metazoa</taxon>
        <taxon>Spiralia</taxon>
        <taxon>Lophotrochozoa</taxon>
        <taxon>Mollusca</taxon>
        <taxon>Gastropoda</taxon>
        <taxon>Patellogastropoda</taxon>
        <taxon>Lottioidea</taxon>
        <taxon>Lottiidae</taxon>
        <taxon>Lottia</taxon>
    </lineage>
</organism>
<keyword evidence="1" id="KW-1015">Disulfide bond</keyword>
<evidence type="ECO:0000313" key="4">
    <source>
        <dbReference type="Proteomes" id="UP000030746"/>
    </source>
</evidence>
<feature type="disulfide bond" evidence="1">
    <location>
        <begin position="89"/>
        <end position="107"/>
    </location>
</feature>
<dbReference type="CTD" id="20234202"/>
<proteinExistence type="predicted"/>
<dbReference type="PROSITE" id="PS50050">
    <property type="entry name" value="TNFR_NGFR_2"/>
    <property type="match status" value="3"/>
</dbReference>
<dbReference type="OrthoDB" id="10048028at2759"/>
<feature type="disulfide bond" evidence="1">
    <location>
        <begin position="110"/>
        <end position="125"/>
    </location>
</feature>
<feature type="disulfide bond" evidence="1">
    <location>
        <begin position="131"/>
        <end position="149"/>
    </location>
</feature>
<dbReference type="KEGG" id="lgi:LOTGIDRAFT_139556"/>
<dbReference type="GO" id="GO:0005886">
    <property type="term" value="C:plasma membrane"/>
    <property type="evidence" value="ECO:0007669"/>
    <property type="project" value="TreeGrafter"/>
</dbReference>
<dbReference type="RefSeq" id="XP_009047750.1">
    <property type="nucleotide sequence ID" value="XM_009049502.1"/>
</dbReference>
<name>V4AC50_LOTGI</name>
<dbReference type="AlphaFoldDB" id="V4AC50"/>
<feature type="non-terminal residue" evidence="3">
    <location>
        <position position="1"/>
    </location>
</feature>